<gene>
    <name evidence="1" type="ORF">ACFSUL_18080</name>
</gene>
<dbReference type="EMBL" id="JBHUMF010000031">
    <property type="protein sequence ID" value="MFD2682650.1"/>
    <property type="molecule type" value="Genomic_DNA"/>
</dbReference>
<reference evidence="2" key="1">
    <citation type="journal article" date="2019" name="Int. J. Syst. Evol. Microbiol.">
        <title>The Global Catalogue of Microorganisms (GCM) 10K type strain sequencing project: providing services to taxonomists for standard genome sequencing and annotation.</title>
        <authorList>
            <consortium name="The Broad Institute Genomics Platform"/>
            <consortium name="The Broad Institute Genome Sequencing Center for Infectious Disease"/>
            <person name="Wu L."/>
            <person name="Ma J."/>
        </authorList>
    </citation>
    <scope>NUCLEOTIDE SEQUENCE [LARGE SCALE GENOMIC DNA]</scope>
    <source>
        <strain evidence="2">KCTC 3913</strain>
    </source>
</reference>
<dbReference type="InterPro" id="IPR007325">
    <property type="entry name" value="KFase/CYL"/>
</dbReference>
<dbReference type="PANTHER" id="PTHR34861:SF10">
    <property type="entry name" value="CYCLASE"/>
    <property type="match status" value="1"/>
</dbReference>
<dbReference type="Proteomes" id="UP001597506">
    <property type="component" value="Unassembled WGS sequence"/>
</dbReference>
<evidence type="ECO:0000313" key="2">
    <source>
        <dbReference type="Proteomes" id="UP001597506"/>
    </source>
</evidence>
<keyword evidence="2" id="KW-1185">Reference proteome</keyword>
<comment type="caution">
    <text evidence="1">The sequence shown here is derived from an EMBL/GenBank/DDBJ whole genome shotgun (WGS) entry which is preliminary data.</text>
</comment>
<sequence>MFTATKSTVDVLKTISKGKIFDLGMPLKNFMPHAPLHPPFLFAQWAKHGDYQNGCCSPSNDLIVMGGHVGTHVDALGHIAKEGKIYGDIDANETQHGQQGLAQGGVNEIPPVITRGVLLDVAGYLGVDHMDAKEPINGELLQKTAEKQGVEIQENDIVLVRTGWIQHFDNNDLYTGHHSGCPGVDLDGAKWISSKGALMTGADTLAYEVWPSAELPVHTHLLAESGIPIMEMVNLEELSAENVYEFTFIMIPLNIIGGTGSPIRPIAVV</sequence>
<keyword evidence="1" id="KW-0378">Hydrolase</keyword>
<dbReference type="EC" id="3.5.-.-" evidence="1"/>
<accession>A0ABW5RWA4</accession>
<evidence type="ECO:0000313" key="1">
    <source>
        <dbReference type="EMBL" id="MFD2682650.1"/>
    </source>
</evidence>
<organism evidence="1 2">
    <name type="scientific">Bacillus seohaeanensis</name>
    <dbReference type="NCBI Taxonomy" id="284580"/>
    <lineage>
        <taxon>Bacteria</taxon>
        <taxon>Bacillati</taxon>
        <taxon>Bacillota</taxon>
        <taxon>Bacilli</taxon>
        <taxon>Bacillales</taxon>
        <taxon>Bacillaceae</taxon>
        <taxon>Bacillus</taxon>
    </lineage>
</organism>
<protein>
    <submittedName>
        <fullName evidence="1">Cyclase family protein</fullName>
        <ecNumber evidence="1">3.5.-.-</ecNumber>
    </submittedName>
</protein>
<proteinExistence type="predicted"/>
<dbReference type="Pfam" id="PF04199">
    <property type="entry name" value="Cyclase"/>
    <property type="match status" value="1"/>
</dbReference>
<dbReference type="Gene3D" id="3.50.30.50">
    <property type="entry name" value="Putative cyclase"/>
    <property type="match status" value="1"/>
</dbReference>
<dbReference type="RefSeq" id="WP_377937292.1">
    <property type="nucleotide sequence ID" value="NZ_JBHUMF010000031.1"/>
</dbReference>
<dbReference type="InterPro" id="IPR037175">
    <property type="entry name" value="KFase_sf"/>
</dbReference>
<name>A0ABW5RWA4_9BACI</name>
<dbReference type="GO" id="GO:0016787">
    <property type="term" value="F:hydrolase activity"/>
    <property type="evidence" value="ECO:0007669"/>
    <property type="project" value="UniProtKB-KW"/>
</dbReference>
<dbReference type="PANTHER" id="PTHR34861">
    <property type="match status" value="1"/>
</dbReference>
<dbReference type="SUPFAM" id="SSF102198">
    <property type="entry name" value="Putative cyclase"/>
    <property type="match status" value="1"/>
</dbReference>